<gene>
    <name evidence="1" type="ORF">BSTOLATCC_MIC6632</name>
</gene>
<sequence length="74" mass="9350">MQLFWCSVKFNKFYTNKSWDKELENNKFEEKRSFEEKKDFQEKMIWTRIPRFSTIEYTMLLLSNFMSWKLRFGI</sequence>
<dbReference type="EMBL" id="CAJZBQ010000006">
    <property type="protein sequence ID" value="CAG9312532.1"/>
    <property type="molecule type" value="Genomic_DNA"/>
</dbReference>
<evidence type="ECO:0000313" key="2">
    <source>
        <dbReference type="Proteomes" id="UP001162131"/>
    </source>
</evidence>
<evidence type="ECO:0000313" key="1">
    <source>
        <dbReference type="EMBL" id="CAG9312532.1"/>
    </source>
</evidence>
<organism evidence="1 2">
    <name type="scientific">Blepharisma stoltei</name>
    <dbReference type="NCBI Taxonomy" id="1481888"/>
    <lineage>
        <taxon>Eukaryota</taxon>
        <taxon>Sar</taxon>
        <taxon>Alveolata</taxon>
        <taxon>Ciliophora</taxon>
        <taxon>Postciliodesmatophora</taxon>
        <taxon>Heterotrichea</taxon>
        <taxon>Heterotrichida</taxon>
        <taxon>Blepharismidae</taxon>
        <taxon>Blepharisma</taxon>
    </lineage>
</organism>
<keyword evidence="2" id="KW-1185">Reference proteome</keyword>
<protein>
    <submittedName>
        <fullName evidence="1">Uncharacterized protein</fullName>
    </submittedName>
</protein>
<dbReference type="AlphaFoldDB" id="A0AAU9IH61"/>
<reference evidence="1" key="1">
    <citation type="submission" date="2021-09" db="EMBL/GenBank/DDBJ databases">
        <authorList>
            <consortium name="AG Swart"/>
            <person name="Singh M."/>
            <person name="Singh A."/>
            <person name="Seah K."/>
            <person name="Emmerich C."/>
        </authorList>
    </citation>
    <scope>NUCLEOTIDE SEQUENCE</scope>
    <source>
        <strain evidence="1">ATCC30299</strain>
    </source>
</reference>
<accession>A0AAU9IH61</accession>
<dbReference type="Proteomes" id="UP001162131">
    <property type="component" value="Unassembled WGS sequence"/>
</dbReference>
<comment type="caution">
    <text evidence="1">The sequence shown here is derived from an EMBL/GenBank/DDBJ whole genome shotgun (WGS) entry which is preliminary data.</text>
</comment>
<name>A0AAU9IH61_9CILI</name>
<proteinExistence type="predicted"/>